<evidence type="ECO:0000313" key="6">
    <source>
        <dbReference type="Proteomes" id="UP000182360"/>
    </source>
</evidence>
<accession>A0A1H9IDT4</accession>
<keyword evidence="3" id="KW-0732">Signal</keyword>
<evidence type="ECO:0000313" key="5">
    <source>
        <dbReference type="EMBL" id="SEQ72739.1"/>
    </source>
</evidence>
<dbReference type="OrthoDB" id="363368at2"/>
<dbReference type="InterPro" id="IPR042229">
    <property type="entry name" value="Listeria/Bacterioides_rpt_sf"/>
</dbReference>
<dbReference type="EMBL" id="FOFU01000009">
    <property type="protein sequence ID" value="SEQ72739.1"/>
    <property type="molecule type" value="Genomic_DNA"/>
</dbReference>
<dbReference type="NCBIfam" id="TIGR02543">
    <property type="entry name" value="List_Bact_rpt"/>
    <property type="match status" value="1"/>
</dbReference>
<feature type="region of interest" description="Disordered" evidence="2">
    <location>
        <begin position="90"/>
        <end position="109"/>
    </location>
</feature>
<dbReference type="PROSITE" id="PS51257">
    <property type="entry name" value="PROKAR_LIPOPROTEIN"/>
    <property type="match status" value="1"/>
</dbReference>
<dbReference type="Pfam" id="PF09479">
    <property type="entry name" value="Flg_new"/>
    <property type="match status" value="1"/>
</dbReference>
<evidence type="ECO:0000256" key="3">
    <source>
        <dbReference type="SAM" id="SignalP"/>
    </source>
</evidence>
<name>A0A1H9IDT4_9SPIR</name>
<evidence type="ECO:0000259" key="4">
    <source>
        <dbReference type="Pfam" id="PF19789"/>
    </source>
</evidence>
<reference evidence="5 6" key="1">
    <citation type="submission" date="2016-10" db="EMBL/GenBank/DDBJ databases">
        <authorList>
            <person name="de Groot N.N."/>
        </authorList>
    </citation>
    <scope>NUCLEOTIDE SEQUENCE [LARGE SCALE GENOMIC DNA]</scope>
    <source>
        <strain evidence="5 6">B25</strain>
    </source>
</reference>
<feature type="chain" id="PRO_5010274789" evidence="3">
    <location>
        <begin position="21"/>
        <end position="568"/>
    </location>
</feature>
<dbReference type="Pfam" id="PF19789">
    <property type="entry name" value="DUF6273"/>
    <property type="match status" value="1"/>
</dbReference>
<dbReference type="GO" id="GO:0030313">
    <property type="term" value="C:cell envelope"/>
    <property type="evidence" value="ECO:0007669"/>
    <property type="project" value="UniProtKB-SubCell"/>
</dbReference>
<dbReference type="Proteomes" id="UP000182360">
    <property type="component" value="Unassembled WGS sequence"/>
</dbReference>
<protein>
    <submittedName>
        <fullName evidence="5">Listeria/Bacterioides repeat-containing protein</fullName>
    </submittedName>
</protein>
<evidence type="ECO:0000256" key="2">
    <source>
        <dbReference type="SAM" id="MobiDB-lite"/>
    </source>
</evidence>
<keyword evidence="6" id="KW-1185">Reference proteome</keyword>
<dbReference type="Gene3D" id="2.60.40.4270">
    <property type="entry name" value="Listeria-Bacteroides repeat domain"/>
    <property type="match status" value="1"/>
</dbReference>
<feature type="signal peptide" evidence="3">
    <location>
        <begin position="1"/>
        <end position="20"/>
    </location>
</feature>
<evidence type="ECO:0000256" key="1">
    <source>
        <dbReference type="ARBA" id="ARBA00004196"/>
    </source>
</evidence>
<proteinExistence type="predicted"/>
<dbReference type="RefSeq" id="WP_074644880.1">
    <property type="nucleotide sequence ID" value="NZ_FOFU01000009.1"/>
</dbReference>
<organism evidence="5 6">
    <name type="scientific">Treponema bryantii</name>
    <dbReference type="NCBI Taxonomy" id="163"/>
    <lineage>
        <taxon>Bacteria</taxon>
        <taxon>Pseudomonadati</taxon>
        <taxon>Spirochaetota</taxon>
        <taxon>Spirochaetia</taxon>
        <taxon>Spirochaetales</taxon>
        <taxon>Treponemataceae</taxon>
        <taxon>Treponema</taxon>
    </lineage>
</organism>
<gene>
    <name evidence="5" type="ORF">SAMN04487977_10993</name>
</gene>
<comment type="subcellular location">
    <subcellularLocation>
        <location evidence="1">Cell envelope</location>
    </subcellularLocation>
</comment>
<dbReference type="InterPro" id="IPR046240">
    <property type="entry name" value="DUF6273"/>
</dbReference>
<sequence length="568" mass="64703">MKKFAIRISFLFFFQVLLFACNVDTTPQVITVTQTIVWKGSFASADEIENPEYLWAYYNTTDGCSYIYDGEKWTLLAASGKDGIDGHDGIDGKDGIDGEDGTDGTNGTDGTDGVNARVVILYVLNGGILPDDAPYIYTYGRKTPLQLVAPQQAPFAFEGFYYNADFSGQKVTELDDSYAYGQVLFAKWSYKITFHYNDERESITETIYNIESDYYLPVPVRTGYIFGGWYTDENYAEETQKSTVSPSYGDMELYALWIKKDIELNILPPGTDGTAGADWTYVEFGRWPQTRKKDNITVDESKTRENEGFISYLGSDGEWYVKVSENPYRDNYIYSDGTPVSTGKITYFKVEPIKWRVLTNEYIDYMEGVAGENEGEIIHPKYSLLLAENILTAMPYNKSTRRIYNRKEIYPNDYEYSLIRAWLDGIEYINSRGIYENTYLNKGFFNMAFNLDKSCLMRCGLKKYITSEYMFISNAFLLSPSEVTNENYGFTPFDVPCDARERIPTDYAIANKAAKGSAWWLRCEEYVDILTDEEKKQAPIIWGSGKTYKTTDVIAGVVPAVVVDLTNQ</sequence>
<feature type="domain" description="DUF6273" evidence="4">
    <location>
        <begin position="384"/>
        <end position="524"/>
    </location>
</feature>
<dbReference type="AlphaFoldDB" id="A0A1H9IDT4"/>
<dbReference type="InterPro" id="IPR013378">
    <property type="entry name" value="InlB-like_B-rpt"/>
</dbReference>